<protein>
    <submittedName>
        <fullName evidence="3">Uncharacterized protein</fullName>
    </submittedName>
</protein>
<sequence>MSGVLFQVNLLLLCSCSMSAAFQGHQQLQPRQEHGNIAAEAKITTITESESHLTAEEALNYKGLGQYATIASETTEILPVISDIFDQLTPEAASLRSGDPFDSERLKNIIMAFIPATEKVLKATAKAQGKTVRNDVLKRLNALEKNLPEAFDIVGQLRKTDFHGIGESYSYYNPEAPGNKTPRDQTRKSSQIPAKNNPKYFSGSFVNMNNQRSFFINHPPKVLWNKD</sequence>
<name>A0AAN9A3R6_HALRR</name>
<proteinExistence type="predicted"/>
<reference evidence="3 4" key="1">
    <citation type="submission" date="2023-11" db="EMBL/GenBank/DDBJ databases">
        <title>Halocaridina rubra genome assembly.</title>
        <authorList>
            <person name="Smith C."/>
        </authorList>
    </citation>
    <scope>NUCLEOTIDE SEQUENCE [LARGE SCALE GENOMIC DNA]</scope>
    <source>
        <strain evidence="3">EP-1</strain>
        <tissue evidence="3">Whole</tissue>
    </source>
</reference>
<evidence type="ECO:0000313" key="4">
    <source>
        <dbReference type="Proteomes" id="UP001381693"/>
    </source>
</evidence>
<evidence type="ECO:0000313" key="3">
    <source>
        <dbReference type="EMBL" id="KAK7073119.1"/>
    </source>
</evidence>
<accession>A0AAN9A3R6</accession>
<feature type="chain" id="PRO_5042989893" evidence="2">
    <location>
        <begin position="22"/>
        <end position="227"/>
    </location>
</feature>
<comment type="caution">
    <text evidence="3">The sequence shown here is derived from an EMBL/GenBank/DDBJ whole genome shotgun (WGS) entry which is preliminary data.</text>
</comment>
<gene>
    <name evidence="3" type="ORF">SK128_013400</name>
</gene>
<dbReference type="EMBL" id="JAXCGZ010013253">
    <property type="protein sequence ID" value="KAK7073119.1"/>
    <property type="molecule type" value="Genomic_DNA"/>
</dbReference>
<dbReference type="Proteomes" id="UP001381693">
    <property type="component" value="Unassembled WGS sequence"/>
</dbReference>
<dbReference type="AlphaFoldDB" id="A0AAN9A3R6"/>
<evidence type="ECO:0000256" key="2">
    <source>
        <dbReference type="SAM" id="SignalP"/>
    </source>
</evidence>
<keyword evidence="4" id="KW-1185">Reference proteome</keyword>
<feature type="signal peptide" evidence="2">
    <location>
        <begin position="1"/>
        <end position="21"/>
    </location>
</feature>
<organism evidence="3 4">
    <name type="scientific">Halocaridina rubra</name>
    <name type="common">Hawaiian red shrimp</name>
    <dbReference type="NCBI Taxonomy" id="373956"/>
    <lineage>
        <taxon>Eukaryota</taxon>
        <taxon>Metazoa</taxon>
        <taxon>Ecdysozoa</taxon>
        <taxon>Arthropoda</taxon>
        <taxon>Crustacea</taxon>
        <taxon>Multicrustacea</taxon>
        <taxon>Malacostraca</taxon>
        <taxon>Eumalacostraca</taxon>
        <taxon>Eucarida</taxon>
        <taxon>Decapoda</taxon>
        <taxon>Pleocyemata</taxon>
        <taxon>Caridea</taxon>
        <taxon>Atyoidea</taxon>
        <taxon>Atyidae</taxon>
        <taxon>Halocaridina</taxon>
    </lineage>
</organism>
<keyword evidence="2" id="KW-0732">Signal</keyword>
<feature type="region of interest" description="Disordered" evidence="1">
    <location>
        <begin position="171"/>
        <end position="198"/>
    </location>
</feature>
<evidence type="ECO:0000256" key="1">
    <source>
        <dbReference type="SAM" id="MobiDB-lite"/>
    </source>
</evidence>